<gene>
    <name evidence="5" type="primary">ychF</name>
    <name evidence="5" type="ORF">EYH02_06135</name>
</gene>
<dbReference type="InterPro" id="IPR027417">
    <property type="entry name" value="P-loop_NTPase"/>
</dbReference>
<proteinExistence type="predicted"/>
<evidence type="ECO:0000256" key="2">
    <source>
        <dbReference type="ARBA" id="ARBA00023134"/>
    </source>
</evidence>
<dbReference type="Pfam" id="PF02824">
    <property type="entry name" value="TGS"/>
    <property type="match status" value="1"/>
</dbReference>
<accession>A0A833DU47</accession>
<dbReference type="EMBL" id="DQTV01000123">
    <property type="protein sequence ID" value="HIP57620.1"/>
    <property type="molecule type" value="Genomic_DNA"/>
</dbReference>
<dbReference type="InterPro" id="IPR012676">
    <property type="entry name" value="TGS-like"/>
</dbReference>
<evidence type="ECO:0000313" key="5">
    <source>
        <dbReference type="EMBL" id="HIP57620.1"/>
    </source>
</evidence>
<keyword evidence="1" id="KW-0547">Nucleotide-binding</keyword>
<dbReference type="Pfam" id="PF08438">
    <property type="entry name" value="YGR210-like_G4"/>
    <property type="match status" value="1"/>
</dbReference>
<evidence type="ECO:0000256" key="1">
    <source>
        <dbReference type="ARBA" id="ARBA00022741"/>
    </source>
</evidence>
<dbReference type="PROSITE" id="PS00905">
    <property type="entry name" value="GTP1_OBG"/>
    <property type="match status" value="1"/>
</dbReference>
<dbReference type="InterPro" id="IPR013646">
    <property type="entry name" value="YGR210-like_G4"/>
</dbReference>
<dbReference type="Proteomes" id="UP000605805">
    <property type="component" value="Unassembled WGS sequence"/>
</dbReference>
<dbReference type="AlphaFoldDB" id="A0A833DU47"/>
<dbReference type="Gene3D" id="3.10.20.30">
    <property type="match status" value="1"/>
</dbReference>
<name>A0A833DU47_9CREN</name>
<dbReference type="NCBIfam" id="NF007171">
    <property type="entry name" value="PRK09602.1"/>
    <property type="match status" value="1"/>
</dbReference>
<dbReference type="Gene3D" id="3.40.50.300">
    <property type="entry name" value="P-loop containing nucleotide triphosphate hydrolases"/>
    <property type="match status" value="1"/>
</dbReference>
<keyword evidence="2" id="KW-0342">GTP-binding</keyword>
<evidence type="ECO:0000259" key="3">
    <source>
        <dbReference type="PROSITE" id="PS51710"/>
    </source>
</evidence>
<dbReference type="Gene3D" id="1.10.8.470">
    <property type="match status" value="1"/>
</dbReference>
<dbReference type="CDD" id="cd01899">
    <property type="entry name" value="Ygr210"/>
    <property type="match status" value="1"/>
</dbReference>
<dbReference type="InterPro" id="IPR004095">
    <property type="entry name" value="TGS"/>
</dbReference>
<evidence type="ECO:0000313" key="6">
    <source>
        <dbReference type="Proteomes" id="UP000605805"/>
    </source>
</evidence>
<dbReference type="SUPFAM" id="SSF81271">
    <property type="entry name" value="TGS-like"/>
    <property type="match status" value="1"/>
</dbReference>
<dbReference type="PROSITE" id="PS51880">
    <property type="entry name" value="TGS"/>
    <property type="match status" value="1"/>
</dbReference>
<dbReference type="Pfam" id="PF01926">
    <property type="entry name" value="MMR_HSR1"/>
    <property type="match status" value="1"/>
</dbReference>
<dbReference type="InterPro" id="IPR006074">
    <property type="entry name" value="GTP1-OBG_CS"/>
</dbReference>
<protein>
    <submittedName>
        <fullName evidence="5">Redox-regulated ATPase YchF</fullName>
    </submittedName>
</protein>
<comment type="caution">
    <text evidence="5">The sequence shown here is derived from an EMBL/GenBank/DDBJ whole genome shotgun (WGS) entry which is preliminary data.</text>
</comment>
<dbReference type="GO" id="GO:0005525">
    <property type="term" value="F:GTP binding"/>
    <property type="evidence" value="ECO:0007669"/>
    <property type="project" value="UniProtKB-KW"/>
</dbReference>
<dbReference type="InterPro" id="IPR006073">
    <property type="entry name" value="GTP-bd"/>
</dbReference>
<dbReference type="PRINTS" id="PR00326">
    <property type="entry name" value="GTP1OBG"/>
</dbReference>
<evidence type="ECO:0000259" key="4">
    <source>
        <dbReference type="PROSITE" id="PS51880"/>
    </source>
</evidence>
<dbReference type="CDD" id="cd01669">
    <property type="entry name" value="TGS_MJ1332_like"/>
    <property type="match status" value="1"/>
</dbReference>
<dbReference type="PANTHER" id="PTHR23305">
    <property type="entry name" value="OBG GTPASE FAMILY"/>
    <property type="match status" value="1"/>
</dbReference>
<sequence>MPPPKVTIGIIGKANVGKSTFFMAATMVPVAIENRPFVTLEPNTGIGYVRKRCIHTELGLPNCNARNSFCIRGERFIPVVLVDVPGLVKGAHKGRGLGNRFLDAIRQAEVIIHVVDASGSTDEDGRYIKPGYRDPIEDVIAIEQEYEEWMYSILSRDWSRFARALDHAEPGQLVEALTKRLSGLSIRREHVAQALKLAKLESSRPSSWREEELREFIHWLRIVAKPMIIAANKIDIPEAKDLYKRMVKELKDRIIIPVTALGELILRKAAEKNYIDYLPGDPEFRIKDPSALTLQQRRALELVANVMKEFGGTGVQQAINEAVFRALNMIVVYPVEDPNRFTDTKGQVLPDAYLVPYGTKVIDLAYMIHSELGKGFLYAIDAKSKKRLSRDYVLQDGDVIKIVSAL</sequence>
<dbReference type="PANTHER" id="PTHR23305:SF1">
    <property type="entry name" value="OBG-TYPE G DOMAIN-CONTAINING PROTEIN"/>
    <property type="match status" value="1"/>
</dbReference>
<reference evidence="5" key="1">
    <citation type="journal article" date="2020" name="ISME J.">
        <title>Gammaproteobacteria mediating utilization of methyl-, sulfur- and petroleum organic compounds in deep ocean hydrothermal plumes.</title>
        <authorList>
            <person name="Zhou Z."/>
            <person name="Liu Y."/>
            <person name="Pan J."/>
            <person name="Cron B.R."/>
            <person name="Toner B.M."/>
            <person name="Anantharaman K."/>
            <person name="Breier J.A."/>
            <person name="Dick G.J."/>
            <person name="Li M."/>
        </authorList>
    </citation>
    <scope>NUCLEOTIDE SEQUENCE</scope>
    <source>
        <strain evidence="5">SZUA-1435</strain>
    </source>
</reference>
<dbReference type="GO" id="GO:0005737">
    <property type="term" value="C:cytoplasm"/>
    <property type="evidence" value="ECO:0007669"/>
    <property type="project" value="TreeGrafter"/>
</dbReference>
<feature type="domain" description="TGS" evidence="4">
    <location>
        <begin position="328"/>
        <end position="404"/>
    </location>
</feature>
<dbReference type="InterPro" id="IPR012675">
    <property type="entry name" value="Beta-grasp_dom_sf"/>
</dbReference>
<dbReference type="PROSITE" id="PS51710">
    <property type="entry name" value="G_OBG"/>
    <property type="match status" value="1"/>
</dbReference>
<dbReference type="InterPro" id="IPR031167">
    <property type="entry name" value="G_OBG"/>
</dbReference>
<feature type="domain" description="OBG-type G" evidence="3">
    <location>
        <begin position="6"/>
        <end position="278"/>
    </location>
</feature>
<dbReference type="GO" id="GO:0016887">
    <property type="term" value="F:ATP hydrolysis activity"/>
    <property type="evidence" value="ECO:0007669"/>
    <property type="project" value="TreeGrafter"/>
</dbReference>
<dbReference type="SUPFAM" id="SSF52540">
    <property type="entry name" value="P-loop containing nucleoside triphosphate hydrolases"/>
    <property type="match status" value="1"/>
</dbReference>
<organism evidence="5 6">
    <name type="scientific">Ignisphaera aggregans</name>
    <dbReference type="NCBI Taxonomy" id="334771"/>
    <lineage>
        <taxon>Archaea</taxon>
        <taxon>Thermoproteota</taxon>
        <taxon>Thermoprotei</taxon>
        <taxon>Desulfurococcales</taxon>
        <taxon>Desulfurococcaceae</taxon>
        <taxon>Ignisphaera</taxon>
    </lineage>
</organism>